<dbReference type="InterPro" id="IPR051531">
    <property type="entry name" value="N-acetyltransferase"/>
</dbReference>
<protein>
    <submittedName>
        <fullName evidence="2">GNAT family N-acetyltransferase</fullName>
    </submittedName>
</protein>
<feature type="domain" description="N-acetyltransferase" evidence="1">
    <location>
        <begin position="12"/>
        <end position="172"/>
    </location>
</feature>
<keyword evidence="3" id="KW-1185">Reference proteome</keyword>
<dbReference type="InterPro" id="IPR016181">
    <property type="entry name" value="Acyl_CoA_acyltransferase"/>
</dbReference>
<name>A0ABZ2KXE6_9BACT</name>
<evidence type="ECO:0000259" key="1">
    <source>
        <dbReference type="PROSITE" id="PS51186"/>
    </source>
</evidence>
<gene>
    <name evidence="2" type="ORF">LVJ94_41420</name>
</gene>
<dbReference type="Gene3D" id="3.40.630.30">
    <property type="match status" value="1"/>
</dbReference>
<organism evidence="2 3">
    <name type="scientific">Pendulispora rubella</name>
    <dbReference type="NCBI Taxonomy" id="2741070"/>
    <lineage>
        <taxon>Bacteria</taxon>
        <taxon>Pseudomonadati</taxon>
        <taxon>Myxococcota</taxon>
        <taxon>Myxococcia</taxon>
        <taxon>Myxococcales</taxon>
        <taxon>Sorangiineae</taxon>
        <taxon>Pendulisporaceae</taxon>
        <taxon>Pendulispora</taxon>
    </lineage>
</organism>
<dbReference type="PROSITE" id="PS51186">
    <property type="entry name" value="GNAT"/>
    <property type="match status" value="1"/>
</dbReference>
<evidence type="ECO:0000313" key="2">
    <source>
        <dbReference type="EMBL" id="WXB03352.1"/>
    </source>
</evidence>
<reference evidence="2" key="1">
    <citation type="submission" date="2021-12" db="EMBL/GenBank/DDBJ databases">
        <title>Discovery of the Pendulisporaceae a myxobacterial family with distinct sporulation behavior and unique specialized metabolism.</title>
        <authorList>
            <person name="Garcia R."/>
            <person name="Popoff A."/>
            <person name="Bader C.D."/>
            <person name="Loehr J."/>
            <person name="Walesch S."/>
            <person name="Walt C."/>
            <person name="Boldt J."/>
            <person name="Bunk B."/>
            <person name="Haeckl F.J.F.P.J."/>
            <person name="Gunesch A.P."/>
            <person name="Birkelbach J."/>
            <person name="Nuebel U."/>
            <person name="Pietschmann T."/>
            <person name="Bach T."/>
            <person name="Mueller R."/>
        </authorList>
    </citation>
    <scope>NUCLEOTIDE SEQUENCE</scope>
    <source>
        <strain evidence="2">MSr11367</strain>
    </source>
</reference>
<evidence type="ECO:0000313" key="3">
    <source>
        <dbReference type="Proteomes" id="UP001374803"/>
    </source>
</evidence>
<dbReference type="EMBL" id="CP089983">
    <property type="protein sequence ID" value="WXB03352.1"/>
    <property type="molecule type" value="Genomic_DNA"/>
</dbReference>
<proteinExistence type="predicted"/>
<dbReference type="RefSeq" id="WP_394832982.1">
    <property type="nucleotide sequence ID" value="NZ_CP089929.1"/>
</dbReference>
<dbReference type="InterPro" id="IPR000182">
    <property type="entry name" value="GNAT_dom"/>
</dbReference>
<dbReference type="Pfam" id="PF13302">
    <property type="entry name" value="Acetyltransf_3"/>
    <property type="match status" value="1"/>
</dbReference>
<dbReference type="Proteomes" id="UP001374803">
    <property type="component" value="Chromosome"/>
</dbReference>
<sequence length="186" mass="20914">MASSSEIHTDRLLLRDFRPSDVVEVFAYQRDPRYLLHTPWEERTESEVRSFVDLMIAWAEESPRTKFQLAIEREGRVIGSCGIRLAAAGEREGEYGCELAPAAWGQGYAMEASRAIVNFGFTSLGLHRIFSSTLAANAAAINLAERLGFRQEGRLRAQSWIRDGWRDSILLAMLETDWGLPQVPGP</sequence>
<accession>A0ABZ2KXE6</accession>
<dbReference type="PANTHER" id="PTHR43792">
    <property type="entry name" value="GNAT FAMILY, PUTATIVE (AFU_ORTHOLOGUE AFUA_3G00765)-RELATED-RELATED"/>
    <property type="match status" value="1"/>
</dbReference>
<dbReference type="SUPFAM" id="SSF55729">
    <property type="entry name" value="Acyl-CoA N-acyltransferases (Nat)"/>
    <property type="match status" value="1"/>
</dbReference>